<evidence type="ECO:0000256" key="2">
    <source>
        <dbReference type="ARBA" id="ARBA00023136"/>
    </source>
</evidence>
<evidence type="ECO:0000313" key="5">
    <source>
        <dbReference type="Proteomes" id="UP001597079"/>
    </source>
</evidence>
<dbReference type="PANTHER" id="PTHR22550">
    <property type="entry name" value="SPORE GERMINATION PROTEIN"/>
    <property type="match status" value="1"/>
</dbReference>
<evidence type="ECO:0000256" key="3">
    <source>
        <dbReference type="SAM" id="Phobius"/>
    </source>
</evidence>
<keyword evidence="3" id="KW-0812">Transmembrane</keyword>
<dbReference type="InterPro" id="IPR004995">
    <property type="entry name" value="Spore_Ger"/>
</dbReference>
<dbReference type="EMBL" id="JBHUCX010000013">
    <property type="protein sequence ID" value="MFD1673696.1"/>
    <property type="molecule type" value="Genomic_DNA"/>
</dbReference>
<reference evidence="5" key="1">
    <citation type="journal article" date="2019" name="Int. J. Syst. Evol. Microbiol.">
        <title>The Global Catalogue of Microorganisms (GCM) 10K type strain sequencing project: providing services to taxonomists for standard genome sequencing and annotation.</title>
        <authorList>
            <consortium name="The Broad Institute Genomics Platform"/>
            <consortium name="The Broad Institute Genome Sequencing Center for Infectious Disease"/>
            <person name="Wu L."/>
            <person name="Ma J."/>
        </authorList>
    </citation>
    <scope>NUCLEOTIDE SEQUENCE [LARGE SCALE GENOMIC DNA]</scope>
    <source>
        <strain evidence="5">CGMCC 1.12286</strain>
    </source>
</reference>
<evidence type="ECO:0000313" key="4">
    <source>
        <dbReference type="EMBL" id="MFD1673696.1"/>
    </source>
</evidence>
<sequence length="478" mass="53383">MRTTQVLLNKIDLSFDVIVRPVPNANLDVVFIATLVDLTRVEERLLGPLTHLPMKRVRDVTIWLDNTLRLSNIKRVPDVDEAVHALLDNEAVLCLPSEYIIVGVQGLNRRSPQEPSTDVAIRGPRDGFTESIDTNVSLLRIRIKDPKLTFDKFVIGERTRTTVLLAYIRDLASPDIVHEATNRLRQVKIDGLLENGVLEQWIEDNHWSPYPQLQATERPDKTAAALLEGRIAFIADGTPFVLLAPSVLISFFQTTDDYSQRWWSGTALRLVRIIAFFVSIFVPSLYIAFTMYNPELIPLKMVLQLASTREGIPLPIVMEALVMEIMVELVREAGNRMPQQMGQSYTIVGGLVIGDIAVQAGIVSPIMVVAVGLTALGAFAIPNYEAALVTRMIRFPMLLATSLFGIIGTLGFALILLAHLSTLKSFGVPYLTPFGQMAVQDLKDTLVRPPVQLTNSRTATYLSIRSWFGRARYRARRN</sequence>
<dbReference type="InterPro" id="IPR050768">
    <property type="entry name" value="UPF0353/GerABKA_families"/>
</dbReference>
<dbReference type="PIRSF" id="PIRSF005690">
    <property type="entry name" value="GerBA"/>
    <property type="match status" value="1"/>
</dbReference>
<evidence type="ECO:0000256" key="1">
    <source>
        <dbReference type="ARBA" id="ARBA00005278"/>
    </source>
</evidence>
<dbReference type="PANTHER" id="PTHR22550:SF5">
    <property type="entry name" value="LEUCINE ZIPPER PROTEIN 4"/>
    <property type="match status" value="1"/>
</dbReference>
<keyword evidence="5" id="KW-1185">Reference proteome</keyword>
<comment type="caution">
    <text evidence="4">The sequence shown here is derived from an EMBL/GenBank/DDBJ whole genome shotgun (WGS) entry which is preliminary data.</text>
</comment>
<dbReference type="RefSeq" id="WP_377941182.1">
    <property type="nucleotide sequence ID" value="NZ_JBHUCX010000013.1"/>
</dbReference>
<feature type="transmembrane region" description="Helical" evidence="3">
    <location>
        <begin position="273"/>
        <end position="292"/>
    </location>
</feature>
<accession>A0ABW4JBK8</accession>
<name>A0ABW4JBK8_9BACL</name>
<keyword evidence="3" id="KW-1133">Transmembrane helix</keyword>
<feature type="transmembrane region" description="Helical" evidence="3">
    <location>
        <begin position="393"/>
        <end position="417"/>
    </location>
</feature>
<dbReference type="Pfam" id="PF03323">
    <property type="entry name" value="GerA"/>
    <property type="match status" value="1"/>
</dbReference>
<proteinExistence type="inferred from homology"/>
<gene>
    <name evidence="4" type="ORF">ACFSB2_03105</name>
</gene>
<organism evidence="4 5">
    <name type="scientific">Alicyclobacillus fodiniaquatilis</name>
    <dbReference type="NCBI Taxonomy" id="1661150"/>
    <lineage>
        <taxon>Bacteria</taxon>
        <taxon>Bacillati</taxon>
        <taxon>Bacillota</taxon>
        <taxon>Bacilli</taxon>
        <taxon>Bacillales</taxon>
        <taxon>Alicyclobacillaceae</taxon>
        <taxon>Alicyclobacillus</taxon>
    </lineage>
</organism>
<comment type="similarity">
    <text evidence="1">Belongs to the GerABKA family.</text>
</comment>
<keyword evidence="2 3" id="KW-0472">Membrane</keyword>
<dbReference type="Proteomes" id="UP001597079">
    <property type="component" value="Unassembled WGS sequence"/>
</dbReference>
<protein>
    <submittedName>
        <fullName evidence="4">Spore germination protein</fullName>
    </submittedName>
</protein>
<feature type="transmembrane region" description="Helical" evidence="3">
    <location>
        <begin position="351"/>
        <end position="381"/>
    </location>
</feature>